<gene>
    <name evidence="1" type="ORF">FHS76_003616</name>
</gene>
<dbReference type="InterPro" id="IPR011739">
    <property type="entry name" value="GTA_rcc01693"/>
</dbReference>
<accession>A0A7W9AZY7</accession>
<proteinExistence type="predicted"/>
<keyword evidence="2" id="KW-1185">Reference proteome</keyword>
<sequence length="50" mass="5546">MGFGLLRLSPQVFWSMTPRELSAALGPVVPVFNAPSRQSLEALMRAFPDR</sequence>
<organism evidence="1 2">
    <name type="scientific">Brucella daejeonensis</name>
    <dbReference type="NCBI Taxonomy" id="659015"/>
    <lineage>
        <taxon>Bacteria</taxon>
        <taxon>Pseudomonadati</taxon>
        <taxon>Pseudomonadota</taxon>
        <taxon>Alphaproteobacteria</taxon>
        <taxon>Hyphomicrobiales</taxon>
        <taxon>Brucellaceae</taxon>
        <taxon>Brucella/Ochrobactrum group</taxon>
        <taxon>Brucella</taxon>
    </lineage>
</organism>
<name>A0A7W9AZY7_9HYPH</name>
<reference evidence="1 2" key="1">
    <citation type="submission" date="2020-08" db="EMBL/GenBank/DDBJ databases">
        <title>Genomic Encyclopedia of Type Strains, Phase IV (KMG-IV): sequencing the most valuable type-strain genomes for metagenomic binning, comparative biology and taxonomic classification.</title>
        <authorList>
            <person name="Goeker M."/>
        </authorList>
    </citation>
    <scope>NUCLEOTIDE SEQUENCE [LARGE SCALE GENOMIC DNA]</scope>
    <source>
        <strain evidence="1 2">DSM 26944</strain>
    </source>
</reference>
<dbReference type="AlphaFoldDB" id="A0A7W9AZY7"/>
<evidence type="ECO:0000313" key="2">
    <source>
        <dbReference type="Proteomes" id="UP000555546"/>
    </source>
</evidence>
<evidence type="ECO:0000313" key="1">
    <source>
        <dbReference type="EMBL" id="MBB5703706.1"/>
    </source>
</evidence>
<dbReference type="Proteomes" id="UP000555546">
    <property type="component" value="Unassembled WGS sequence"/>
</dbReference>
<comment type="caution">
    <text evidence="1">The sequence shown here is derived from an EMBL/GenBank/DDBJ whole genome shotgun (WGS) entry which is preliminary data.</text>
</comment>
<protein>
    <submittedName>
        <fullName evidence="1">Putative phage protein (TIGR02216 family)</fullName>
    </submittedName>
</protein>
<dbReference type="EMBL" id="JACIJG010000017">
    <property type="protein sequence ID" value="MBB5703706.1"/>
    <property type="molecule type" value="Genomic_DNA"/>
</dbReference>
<dbReference type="NCBIfam" id="TIGR02216">
    <property type="entry name" value="phage_TIGR02216"/>
    <property type="match status" value="1"/>
</dbReference>
<dbReference type="InterPro" id="IPR019056">
    <property type="entry name" value="Phage_TAC_6"/>
</dbReference>
<dbReference type="Pfam" id="PF09550">
    <property type="entry name" value="Phage_TAC_6"/>
    <property type="match status" value="1"/>
</dbReference>